<name>A0A6B9G7D6_PANCY</name>
<feature type="compositionally biased region" description="Basic and acidic residues" evidence="1">
    <location>
        <begin position="192"/>
        <end position="202"/>
    </location>
</feature>
<sequence length="441" mass="49906">MSIGRIYTAPILPEPVIRSDTKYSEASPSLAGFITHVLCAACKERPDSFKHKVNSRVSLNELPPANKRWFGKTVPPLSEPVVKPAPVKLTRGFFSPFSGKIHIPSLKFNKAASYSPEKAAIKTMQKKPASKSKTVIQHVGYYDDLARFITKVSKMNKYPSDITLEKILDKIEAGETDLWDNEDASPSPSPASERRTLPKDIGETSSLSGSDSGCDIISDGEDASRPPVPLEPVVIIKTAKDRKAENLQVKVDNFYNQFDESRTRENDRRRPNPSAFTLKAQISNHHLCQKAKPPIIIQTWTARELQNSKLEGFVIPFNHSDYLAVENDRNRKLSVRSSDDDFLEELKKEIKECARIFEESQAYHYLRYKKLREKIDGLNGVMETIDEDSVLCLPPVEELNDYYHSLRDEIMLAIAREKKAIIVDNAGRKINPVYVENEPEY</sequence>
<organism evidence="2 3">
    <name type="scientific">Pantoea cypripedii</name>
    <name type="common">Pectobacterium cypripedii</name>
    <name type="synonym">Erwinia cypripedii</name>
    <dbReference type="NCBI Taxonomy" id="55209"/>
    <lineage>
        <taxon>Bacteria</taxon>
        <taxon>Pseudomonadati</taxon>
        <taxon>Pseudomonadota</taxon>
        <taxon>Gammaproteobacteria</taxon>
        <taxon>Enterobacterales</taxon>
        <taxon>Erwiniaceae</taxon>
        <taxon>Pantoea</taxon>
    </lineage>
</organism>
<evidence type="ECO:0000256" key="1">
    <source>
        <dbReference type="SAM" id="MobiDB-lite"/>
    </source>
</evidence>
<protein>
    <submittedName>
        <fullName evidence="2">Uncharacterized protein</fullName>
    </submittedName>
</protein>
<dbReference type="Proteomes" id="UP000502005">
    <property type="component" value="Chromosome"/>
</dbReference>
<dbReference type="EMBL" id="CP024768">
    <property type="protein sequence ID" value="QGY28205.1"/>
    <property type="molecule type" value="Genomic_DNA"/>
</dbReference>
<evidence type="ECO:0000313" key="2">
    <source>
        <dbReference type="EMBL" id="QGY28205.1"/>
    </source>
</evidence>
<dbReference type="RefSeq" id="WP_208714153.1">
    <property type="nucleotide sequence ID" value="NZ_CP024768.1"/>
</dbReference>
<reference evidence="2 3" key="1">
    <citation type="submission" date="2017-11" db="EMBL/GenBank/DDBJ databases">
        <title>Genome sequence of Pantoea cypripedii NE1.</title>
        <authorList>
            <person name="Nascimento F.X."/>
        </authorList>
    </citation>
    <scope>NUCLEOTIDE SEQUENCE [LARGE SCALE GENOMIC DNA]</scope>
    <source>
        <strain evidence="2 3">NE1</strain>
    </source>
</reference>
<dbReference type="AlphaFoldDB" id="A0A6B9G7D6"/>
<gene>
    <name evidence="2" type="ORF">CUN67_04310</name>
</gene>
<feature type="region of interest" description="Disordered" evidence="1">
    <location>
        <begin position="178"/>
        <end position="228"/>
    </location>
</feature>
<proteinExistence type="predicted"/>
<accession>A0A6B9G7D6</accession>
<evidence type="ECO:0000313" key="3">
    <source>
        <dbReference type="Proteomes" id="UP000502005"/>
    </source>
</evidence>
<feature type="compositionally biased region" description="Low complexity" evidence="1">
    <location>
        <begin position="203"/>
        <end position="217"/>
    </location>
</feature>